<organism evidence="3 4">
    <name type="scientific">Plasmodium vinckei</name>
    <dbReference type="NCBI Taxonomy" id="5860"/>
    <lineage>
        <taxon>Eukaryota</taxon>
        <taxon>Sar</taxon>
        <taxon>Alveolata</taxon>
        <taxon>Apicomplexa</taxon>
        <taxon>Aconoidasida</taxon>
        <taxon>Haemosporida</taxon>
        <taxon>Plasmodiidae</taxon>
        <taxon>Plasmodium</taxon>
        <taxon>Plasmodium (Vinckeia)</taxon>
    </lineage>
</organism>
<gene>
    <name evidence="3" type="ORF">PVSEL_0201660</name>
</gene>
<dbReference type="EMBL" id="LR865423">
    <property type="protein sequence ID" value="CAD2096677.1"/>
    <property type="molecule type" value="Genomic_DNA"/>
</dbReference>
<sequence>MANYYLKNAYYDIYTIDNYFYETNKGILVVPRNNITIHKYCHYGNTSGKCRDYFEMASSGVIHLLKTLRDKYSLEYDKLAEYAILWLSYKLNMQTKRNFDNLNDFYTNYIEKNKHYNEKIKGDGSLTYKEIIDKKKDLMNMNIKEISKFDIPFYILFYLNYVFHDEYLDCTGNSNLAKRFAKEFEELNKNSNNIEESLYNKILSTLSDDYNKLKNIYGNKKSCNFIALPKIEPKKKPSENLAQNPVENRVEGSGKNSLESSVQPTALSPAEKSGQIFGETPEVTSSSSSILSTLIPGLSVFSVIPVFLGIAYKYSLFGVDKLFQRQYIRKKLKKIKKSMKINI</sequence>
<dbReference type="InterPro" id="IPR006477">
    <property type="entry name" value="Yir_bir_cir"/>
</dbReference>
<evidence type="ECO:0000256" key="1">
    <source>
        <dbReference type="SAM" id="MobiDB-lite"/>
    </source>
</evidence>
<evidence type="ECO:0000256" key="2">
    <source>
        <dbReference type="SAM" id="Phobius"/>
    </source>
</evidence>
<keyword evidence="2" id="KW-0812">Transmembrane</keyword>
<dbReference type="VEuPathDB" id="PlasmoDB:PVVCY_1100140"/>
<feature type="transmembrane region" description="Helical" evidence="2">
    <location>
        <begin position="290"/>
        <end position="312"/>
    </location>
</feature>
<dbReference type="Pfam" id="PF06022">
    <property type="entry name" value="Cir_Bir_Yir"/>
    <property type="match status" value="1"/>
</dbReference>
<dbReference type="Proteomes" id="UP000515697">
    <property type="component" value="Chromosome PVSEL_02"/>
</dbReference>
<keyword evidence="2" id="KW-1133">Transmembrane helix</keyword>
<feature type="compositionally biased region" description="Polar residues" evidence="1">
    <location>
        <begin position="254"/>
        <end position="266"/>
    </location>
</feature>
<reference evidence="3 4" key="1">
    <citation type="submission" date="2020-08" db="EMBL/GenBank/DDBJ databases">
        <authorList>
            <person name="Ramaprasad A."/>
        </authorList>
    </citation>
    <scope>NUCLEOTIDE SEQUENCE [LARGE SCALE GENOMIC DNA]</scope>
</reference>
<dbReference type="VEuPathDB" id="PlasmoDB:PVSEL_0201660"/>
<accession>A0A6V7SEC3</accession>
<name>A0A6V7SEC3_PLAVN</name>
<dbReference type="VEuPathDB" id="PlasmoDB:PVLDE_0502700"/>
<protein>
    <submittedName>
        <fullName evidence="3">CIR protein PIR protein</fullName>
    </submittedName>
</protein>
<dbReference type="VEuPathDB" id="PlasmoDB:PVPCR_1300160"/>
<evidence type="ECO:0000313" key="3">
    <source>
        <dbReference type="EMBL" id="CAD2096677.1"/>
    </source>
</evidence>
<keyword evidence="2" id="KW-0472">Membrane</keyword>
<feature type="region of interest" description="Disordered" evidence="1">
    <location>
        <begin position="236"/>
        <end position="283"/>
    </location>
</feature>
<evidence type="ECO:0000313" key="4">
    <source>
        <dbReference type="Proteomes" id="UP000515697"/>
    </source>
</evidence>
<proteinExistence type="predicted"/>
<dbReference type="NCBIfam" id="TIGR01590">
    <property type="entry name" value="yir-bir-cir_Pla"/>
    <property type="match status" value="1"/>
</dbReference>
<dbReference type="AlphaFoldDB" id="A0A6V7SEC3"/>
<dbReference type="VEuPathDB" id="PlasmoDB:PVBDA_0200170"/>